<organism evidence="5 6">
    <name type="scientific">Loxostege sticticalis</name>
    <name type="common">Beet webworm moth</name>
    <dbReference type="NCBI Taxonomy" id="481309"/>
    <lineage>
        <taxon>Eukaryota</taxon>
        <taxon>Metazoa</taxon>
        <taxon>Ecdysozoa</taxon>
        <taxon>Arthropoda</taxon>
        <taxon>Hexapoda</taxon>
        <taxon>Insecta</taxon>
        <taxon>Pterygota</taxon>
        <taxon>Neoptera</taxon>
        <taxon>Endopterygota</taxon>
        <taxon>Lepidoptera</taxon>
        <taxon>Glossata</taxon>
        <taxon>Ditrysia</taxon>
        <taxon>Pyraloidea</taxon>
        <taxon>Crambidae</taxon>
        <taxon>Pyraustinae</taxon>
        <taxon>Loxostege</taxon>
    </lineage>
</organism>
<sequence length="100" mass="11671">MSINLPFQDQGQRLTPYQGKRRSFGAYRCDQCRRSWMSANSWANCAQDCKTCNIPVYPHRQMPLKKPGGLDKCDPKKEHPSELCEKCRQLGRNCRGPRRR</sequence>
<proteinExistence type="predicted"/>
<dbReference type="InterPro" id="IPR033446">
    <property type="entry name" value="ZCCHC24_Znf-3CxxC"/>
</dbReference>
<name>A0ABD0SR39_LOXSC</name>
<keyword evidence="1" id="KW-0479">Metal-binding</keyword>
<evidence type="ECO:0000313" key="6">
    <source>
        <dbReference type="Proteomes" id="UP001549921"/>
    </source>
</evidence>
<gene>
    <name evidence="5" type="ORF">ABMA28_005397</name>
</gene>
<dbReference type="AlphaFoldDB" id="A0ABD0SR39"/>
<keyword evidence="2" id="KW-0863">Zinc-finger</keyword>
<evidence type="ECO:0000256" key="1">
    <source>
        <dbReference type="ARBA" id="ARBA00022723"/>
    </source>
</evidence>
<dbReference type="EMBL" id="JBEDNZ010000017">
    <property type="protein sequence ID" value="KAL0822017.1"/>
    <property type="molecule type" value="Genomic_DNA"/>
</dbReference>
<dbReference type="GO" id="GO:0008270">
    <property type="term" value="F:zinc ion binding"/>
    <property type="evidence" value="ECO:0007669"/>
    <property type="project" value="UniProtKB-KW"/>
</dbReference>
<dbReference type="Pfam" id="PF17180">
    <property type="entry name" value="Zn_ribbon_3CxxC_2"/>
    <property type="match status" value="1"/>
</dbReference>
<protein>
    <recommendedName>
        <fullName evidence="4">3CxxC-type domain-containing protein</fullName>
    </recommendedName>
</protein>
<dbReference type="InterPro" id="IPR057809">
    <property type="entry name" value="ZCCHC24_C"/>
</dbReference>
<dbReference type="InterPro" id="IPR027377">
    <property type="entry name" value="ZAR1/RTP1-5-like_Znf-3CxxC"/>
</dbReference>
<evidence type="ECO:0000259" key="4">
    <source>
        <dbReference type="SMART" id="SM01328"/>
    </source>
</evidence>
<reference evidence="5 6" key="1">
    <citation type="submission" date="2024-06" db="EMBL/GenBank/DDBJ databases">
        <title>A chromosome-level genome assembly of beet webworm, Loxostege sticticalis.</title>
        <authorList>
            <person name="Zhang Y."/>
        </authorList>
    </citation>
    <scope>NUCLEOTIDE SEQUENCE [LARGE SCALE GENOMIC DNA]</scope>
    <source>
        <strain evidence="5">AQ028</strain>
        <tissue evidence="5">Male pupae</tissue>
    </source>
</reference>
<evidence type="ECO:0000256" key="2">
    <source>
        <dbReference type="ARBA" id="ARBA00022771"/>
    </source>
</evidence>
<dbReference type="SMART" id="SM01328">
    <property type="entry name" value="zf-3CxxC"/>
    <property type="match status" value="1"/>
</dbReference>
<dbReference type="Pfam" id="PF23490">
    <property type="entry name" value="ZCCHC24_C"/>
    <property type="match status" value="1"/>
</dbReference>
<comment type="caution">
    <text evidence="5">The sequence shown here is derived from an EMBL/GenBank/DDBJ whole genome shotgun (WGS) entry which is preliminary data.</text>
</comment>
<feature type="domain" description="3CxxC-type" evidence="4">
    <location>
        <begin position="22"/>
        <end position="90"/>
    </location>
</feature>
<evidence type="ECO:0000313" key="5">
    <source>
        <dbReference type="EMBL" id="KAL0822017.1"/>
    </source>
</evidence>
<keyword evidence="3" id="KW-0862">Zinc</keyword>
<accession>A0ABD0SR39</accession>
<dbReference type="Proteomes" id="UP001549921">
    <property type="component" value="Unassembled WGS sequence"/>
</dbReference>
<evidence type="ECO:0000256" key="3">
    <source>
        <dbReference type="ARBA" id="ARBA00022833"/>
    </source>
</evidence>